<dbReference type="Gene3D" id="1.10.1200.10">
    <property type="entry name" value="ACP-like"/>
    <property type="match status" value="1"/>
</dbReference>
<dbReference type="CDD" id="cd05930">
    <property type="entry name" value="A_NRPS"/>
    <property type="match status" value="1"/>
</dbReference>
<dbReference type="InterPro" id="IPR020845">
    <property type="entry name" value="AMP-binding_CS"/>
</dbReference>
<dbReference type="InterPro" id="IPR020806">
    <property type="entry name" value="PKS_PP-bd"/>
</dbReference>
<dbReference type="Gene3D" id="3.30.300.30">
    <property type="match status" value="1"/>
</dbReference>
<dbReference type="InterPro" id="IPR001031">
    <property type="entry name" value="Thioesterase"/>
</dbReference>
<dbReference type="InterPro" id="IPR044894">
    <property type="entry name" value="TubC_N_sf"/>
</dbReference>
<dbReference type="SUPFAM" id="SSF56801">
    <property type="entry name" value="Acetyl-CoA synthetase-like"/>
    <property type="match status" value="1"/>
</dbReference>
<sequence>MTPQALLNRLDTLGATVTTDGTSLNVKAAKGVITQDLLGQIKAQKQALIAALSRPTARIFPQSFNQAQLWFLHRLDPGSAMYNNPMALRLDGPLDHEALGAAFDALLRRHAILRTTFLDHAGEPAQKVFDGPICALSVRVVEDPADCNTLIERHATRAFDLENDAGVRLDLLQLGPQEHVLLLNVHHICADGWSVGILLNELLEGYTARSAGRAPDLAPLAVQYADFALMQRRRFGPQEMKRKTDYWADHLRGIPHLLNLPTDRPRPAAQSHAGAHLHKHLGAALSAEINALARTTGATGFAVFLAVHAIVMGRLSGQEDICIGTSLAGRDDITLEPLIGHFINTVALRITLDANPTFADLVRAVQQTVLGAMEHQDLPFDRVVEAINPVRSAGHAPLFQTMLIYQNTPKAKARDMGALRLTPVDTDSATAKYDLTVEVFETDGGFTLGAEYCTDLFEAESVADWLDQFGVVLRAATAAPDTPINGLPFDVPGPLVGSAHALDPDLTLDGWFDRTARLSPARGAVRDETRSLSYADLGARASALAGVLAARGCVTGATVALMLDPDLDYVVAMLAVLKTGCAFVPVDPRTPQARLRHVLSDAGVALVFAREPDTDALRATGFTGPILAPDAPTGGQRIEVSADHGGNDIAAVIYTSGSTGTPKGNRVRHASLVNLIDWTQRQFSIDGNVVQKSAIGFDASLWEFLWPLLGGHGLRIVQGAARADPSLLGAHLQDTPVAVVQFVPATLRLFLDGLTDAGPPGLSHIFCGGGELTRELAEDLRRKLPGVTLVNVYGVSECAVDSVFHVQGPQDAFGDVIPIGRPIANTTILLLDEKGRPVPRGAVGEICIGGAGVGAGYINHPSAAFTETLAGLPGPWFCSGDLARLNASGRLEFVGRRDFQIKLNGFRIEPGDVESSLMRVGCSGALVTVWEDTLVAYVTGHGDPAAIKPALADLLPGYMIPAIICPLDAFPLNASGKVNRAALPPPTSATPSNAVNQSTPRDATEMTLYNIWQSVLLHPGIGIRDNFFDIGGSSIAAIKLLHKLRETTGRQLTLRDVISNPTIEALAALLRDGTDATGGEDALIRFRRGAGEVNVVCVHPAGGTAFCYLSLARALASEIGVYGLQSPGLNPGEALSPTVETMAAHYLTEIADLLDAPLVITGLSFGGLVAHEMGRVLCDGGKRDVSVVLLDTQGTDDVTLRQRIDVVDMTEFREKLVRFNGTYPGISDAQIERYFTVYNHNRLSVRDYDVPLSAARTVFIQALSDLPRSFLHEVRRYWRGRTTGDLTARLVRGDHWDMLETQELRIVTRLITRETDRLTGAPEKGS</sequence>
<accession>A0A975PMJ5</accession>
<dbReference type="Pfam" id="PF00668">
    <property type="entry name" value="Condensation"/>
    <property type="match status" value="1"/>
</dbReference>
<dbReference type="SUPFAM" id="SSF52777">
    <property type="entry name" value="CoA-dependent acyltransferases"/>
    <property type="match status" value="2"/>
</dbReference>
<dbReference type="SMART" id="SM00824">
    <property type="entry name" value="PKS_TE"/>
    <property type="match status" value="1"/>
</dbReference>
<dbReference type="EMBL" id="CP073581">
    <property type="protein sequence ID" value="QUJ76789.1"/>
    <property type="molecule type" value="Genomic_DNA"/>
</dbReference>
<dbReference type="PROSITE" id="PS50075">
    <property type="entry name" value="CARRIER"/>
    <property type="match status" value="1"/>
</dbReference>
<dbReference type="KEGG" id="sual:KDD17_01620"/>
<evidence type="ECO:0000256" key="3">
    <source>
        <dbReference type="ARBA" id="ARBA00022553"/>
    </source>
</evidence>
<keyword evidence="3" id="KW-0597">Phosphoprotein</keyword>
<dbReference type="PROSITE" id="PS00012">
    <property type="entry name" value="PHOSPHOPANTETHEINE"/>
    <property type="match status" value="1"/>
</dbReference>
<evidence type="ECO:0000259" key="4">
    <source>
        <dbReference type="PROSITE" id="PS50075"/>
    </source>
</evidence>
<reference evidence="5" key="1">
    <citation type="submission" date="2021-04" db="EMBL/GenBank/DDBJ databases">
        <title>Complete genome sequence for Sulfitobacter sp. strain JK7-1.</title>
        <authorList>
            <person name="Park S.-J."/>
        </authorList>
    </citation>
    <scope>NUCLEOTIDE SEQUENCE</scope>
    <source>
        <strain evidence="5">JK7-1</strain>
    </source>
</reference>
<dbReference type="RefSeq" id="WP_212704986.1">
    <property type="nucleotide sequence ID" value="NZ_CP073581.1"/>
</dbReference>
<dbReference type="NCBIfam" id="TIGR01733">
    <property type="entry name" value="AA-adenyl-dom"/>
    <property type="match status" value="1"/>
</dbReference>
<dbReference type="GO" id="GO:0031177">
    <property type="term" value="F:phosphopantetheine binding"/>
    <property type="evidence" value="ECO:0007669"/>
    <property type="project" value="InterPro"/>
</dbReference>
<dbReference type="InterPro" id="IPR023213">
    <property type="entry name" value="CAT-like_dom_sf"/>
</dbReference>
<dbReference type="InterPro" id="IPR036736">
    <property type="entry name" value="ACP-like_sf"/>
</dbReference>
<keyword evidence="2" id="KW-0596">Phosphopantetheine</keyword>
<gene>
    <name evidence="5" type="ORF">KDD17_01620</name>
</gene>
<dbReference type="SUPFAM" id="SSF47336">
    <property type="entry name" value="ACP-like"/>
    <property type="match status" value="1"/>
</dbReference>
<dbReference type="PANTHER" id="PTHR45527:SF1">
    <property type="entry name" value="FATTY ACID SYNTHASE"/>
    <property type="match status" value="1"/>
</dbReference>
<dbReference type="InterPro" id="IPR020802">
    <property type="entry name" value="TesA-like"/>
</dbReference>
<dbReference type="PANTHER" id="PTHR45527">
    <property type="entry name" value="NONRIBOSOMAL PEPTIDE SYNTHETASE"/>
    <property type="match status" value="1"/>
</dbReference>
<dbReference type="GO" id="GO:0043041">
    <property type="term" value="P:amino acid activation for nonribosomal peptide biosynthetic process"/>
    <property type="evidence" value="ECO:0007669"/>
    <property type="project" value="TreeGrafter"/>
</dbReference>
<dbReference type="Gene3D" id="3.40.50.1820">
    <property type="entry name" value="alpha/beta hydrolase"/>
    <property type="match status" value="1"/>
</dbReference>
<dbReference type="InterPro" id="IPR009081">
    <property type="entry name" value="PP-bd_ACP"/>
</dbReference>
<dbReference type="SUPFAM" id="SSF53474">
    <property type="entry name" value="alpha/beta-Hydrolases"/>
    <property type="match status" value="1"/>
</dbReference>
<evidence type="ECO:0000256" key="2">
    <source>
        <dbReference type="ARBA" id="ARBA00022450"/>
    </source>
</evidence>
<dbReference type="Gene3D" id="3.40.50.12780">
    <property type="entry name" value="N-terminal domain of ligase-like"/>
    <property type="match status" value="1"/>
</dbReference>
<dbReference type="InterPro" id="IPR010071">
    <property type="entry name" value="AA_adenyl_dom"/>
</dbReference>
<dbReference type="InterPro" id="IPR045851">
    <property type="entry name" value="AMP-bd_C_sf"/>
</dbReference>
<dbReference type="Pfam" id="PF00550">
    <property type="entry name" value="PP-binding"/>
    <property type="match status" value="1"/>
</dbReference>
<dbReference type="InterPro" id="IPR042099">
    <property type="entry name" value="ANL_N_sf"/>
</dbReference>
<dbReference type="CDD" id="cd19531">
    <property type="entry name" value="LCL_NRPS-like"/>
    <property type="match status" value="1"/>
</dbReference>
<evidence type="ECO:0000256" key="1">
    <source>
        <dbReference type="ARBA" id="ARBA00001957"/>
    </source>
</evidence>
<dbReference type="InterPro" id="IPR001242">
    <property type="entry name" value="Condensation_dom"/>
</dbReference>
<dbReference type="SMART" id="SM00823">
    <property type="entry name" value="PKS_PP"/>
    <property type="match status" value="1"/>
</dbReference>
<proteinExistence type="predicted"/>
<dbReference type="InterPro" id="IPR006162">
    <property type="entry name" value="Ppantetheine_attach_site"/>
</dbReference>
<dbReference type="FunFam" id="1.10.1200.10:FF:000005">
    <property type="entry name" value="Nonribosomal peptide synthetase 1"/>
    <property type="match status" value="1"/>
</dbReference>
<evidence type="ECO:0000313" key="5">
    <source>
        <dbReference type="EMBL" id="QUJ76789.1"/>
    </source>
</evidence>
<dbReference type="Gene3D" id="3.30.559.10">
    <property type="entry name" value="Chloramphenicol acetyltransferase-like domain"/>
    <property type="match status" value="1"/>
</dbReference>
<dbReference type="PROSITE" id="PS00455">
    <property type="entry name" value="AMP_BINDING"/>
    <property type="match status" value="1"/>
</dbReference>
<keyword evidence="6" id="KW-1185">Reference proteome</keyword>
<evidence type="ECO:0000313" key="6">
    <source>
        <dbReference type="Proteomes" id="UP000683291"/>
    </source>
</evidence>
<dbReference type="InterPro" id="IPR029058">
    <property type="entry name" value="AB_hydrolase_fold"/>
</dbReference>
<organism evidence="5 6">
    <name type="scientific">Sulfitobacter albidus</name>
    <dbReference type="NCBI Taxonomy" id="2829501"/>
    <lineage>
        <taxon>Bacteria</taxon>
        <taxon>Pseudomonadati</taxon>
        <taxon>Pseudomonadota</taxon>
        <taxon>Alphaproteobacteria</taxon>
        <taxon>Rhodobacterales</taxon>
        <taxon>Roseobacteraceae</taxon>
        <taxon>Sulfitobacter</taxon>
    </lineage>
</organism>
<dbReference type="GO" id="GO:0003824">
    <property type="term" value="F:catalytic activity"/>
    <property type="evidence" value="ECO:0007669"/>
    <property type="project" value="InterPro"/>
</dbReference>
<comment type="cofactor">
    <cofactor evidence="1">
        <name>pantetheine 4'-phosphate</name>
        <dbReference type="ChEBI" id="CHEBI:47942"/>
    </cofactor>
</comment>
<feature type="domain" description="Carrier" evidence="4">
    <location>
        <begin position="999"/>
        <end position="1074"/>
    </location>
</feature>
<dbReference type="InterPro" id="IPR000873">
    <property type="entry name" value="AMP-dep_synth/lig_dom"/>
</dbReference>
<dbReference type="Proteomes" id="UP000683291">
    <property type="component" value="Chromosome 1"/>
</dbReference>
<protein>
    <submittedName>
        <fullName evidence="5">Amino acid adenylation domain-containing protein</fullName>
    </submittedName>
</protein>
<dbReference type="Gene3D" id="3.30.559.30">
    <property type="entry name" value="Nonribosomal peptide synthetase, condensation domain"/>
    <property type="match status" value="1"/>
</dbReference>
<dbReference type="Pfam" id="PF00975">
    <property type="entry name" value="Thioesterase"/>
    <property type="match status" value="1"/>
</dbReference>
<dbReference type="Pfam" id="PF00501">
    <property type="entry name" value="AMP-binding"/>
    <property type="match status" value="1"/>
</dbReference>
<name>A0A975PMJ5_9RHOB</name>
<dbReference type="InterPro" id="IPR041464">
    <property type="entry name" value="TubC_N"/>
</dbReference>
<dbReference type="Pfam" id="PF18563">
    <property type="entry name" value="TubC_N"/>
    <property type="match status" value="1"/>
</dbReference>
<dbReference type="Gene3D" id="1.10.10.1830">
    <property type="entry name" value="Non-ribosomal peptide synthase, adenylation domain"/>
    <property type="match status" value="1"/>
</dbReference>
<dbReference type="GO" id="GO:0005829">
    <property type="term" value="C:cytosol"/>
    <property type="evidence" value="ECO:0007669"/>
    <property type="project" value="TreeGrafter"/>
</dbReference>
<dbReference type="GO" id="GO:0044550">
    <property type="term" value="P:secondary metabolite biosynthetic process"/>
    <property type="evidence" value="ECO:0007669"/>
    <property type="project" value="TreeGrafter"/>
</dbReference>